<dbReference type="OrthoDB" id="6753945at2"/>
<feature type="domain" description="Leucine-binding protein" evidence="3">
    <location>
        <begin position="11"/>
        <end position="346"/>
    </location>
</feature>
<dbReference type="Gene3D" id="3.40.50.2300">
    <property type="match status" value="2"/>
</dbReference>
<dbReference type="InterPro" id="IPR028081">
    <property type="entry name" value="Leu-bd"/>
</dbReference>
<dbReference type="InterPro" id="IPR051010">
    <property type="entry name" value="BCAA_transport"/>
</dbReference>
<keyword evidence="2" id="KW-0732">Signal</keyword>
<dbReference type="EMBL" id="CP034587">
    <property type="protein sequence ID" value="AZQ70413.1"/>
    <property type="molecule type" value="Genomic_DNA"/>
</dbReference>
<evidence type="ECO:0000256" key="1">
    <source>
        <dbReference type="ARBA" id="ARBA00010062"/>
    </source>
</evidence>
<evidence type="ECO:0000313" key="4">
    <source>
        <dbReference type="EMBL" id="AZQ70413.1"/>
    </source>
</evidence>
<proteinExistence type="inferred from homology"/>
<dbReference type="AlphaFoldDB" id="A0A3S9PDE5"/>
<dbReference type="CDD" id="cd06337">
    <property type="entry name" value="PBP1_ABC_ligand_binding-like"/>
    <property type="match status" value="1"/>
</dbReference>
<organism evidence="4 5">
    <name type="scientific">Streptomyces luteoverticillatus</name>
    <name type="common">Streptoverticillium luteoverticillatus</name>
    <dbReference type="NCBI Taxonomy" id="66425"/>
    <lineage>
        <taxon>Bacteria</taxon>
        <taxon>Bacillati</taxon>
        <taxon>Actinomycetota</taxon>
        <taxon>Actinomycetes</taxon>
        <taxon>Kitasatosporales</taxon>
        <taxon>Streptomycetaceae</taxon>
        <taxon>Streptomyces</taxon>
    </lineage>
</organism>
<gene>
    <name evidence="4" type="ORF">EKH77_03555</name>
</gene>
<evidence type="ECO:0000256" key="2">
    <source>
        <dbReference type="ARBA" id="ARBA00022729"/>
    </source>
</evidence>
<protein>
    <submittedName>
        <fullName evidence="4">ABC transporter substrate-binding protein</fullName>
    </submittedName>
</protein>
<accession>A0A3S9PDE5</accession>
<keyword evidence="5" id="KW-1185">Reference proteome</keyword>
<dbReference type="Proteomes" id="UP000267900">
    <property type="component" value="Chromosome"/>
</dbReference>
<dbReference type="InterPro" id="IPR028082">
    <property type="entry name" value="Peripla_BP_I"/>
</dbReference>
<dbReference type="PANTHER" id="PTHR30483:SF6">
    <property type="entry name" value="PERIPLASMIC BINDING PROTEIN OF ABC TRANSPORTER FOR NATURAL AMINO ACIDS"/>
    <property type="match status" value="1"/>
</dbReference>
<dbReference type="Pfam" id="PF13458">
    <property type="entry name" value="Peripla_BP_6"/>
    <property type="match status" value="1"/>
</dbReference>
<evidence type="ECO:0000259" key="3">
    <source>
        <dbReference type="Pfam" id="PF13458"/>
    </source>
</evidence>
<dbReference type="SUPFAM" id="SSF53822">
    <property type="entry name" value="Periplasmic binding protein-like I"/>
    <property type="match status" value="1"/>
</dbReference>
<dbReference type="PANTHER" id="PTHR30483">
    <property type="entry name" value="LEUCINE-SPECIFIC-BINDING PROTEIN"/>
    <property type="match status" value="1"/>
</dbReference>
<name>A0A3S9PDE5_STRLT</name>
<comment type="similarity">
    <text evidence="1">Belongs to the leucine-binding protein family.</text>
</comment>
<evidence type="ECO:0000313" key="5">
    <source>
        <dbReference type="Proteomes" id="UP000267900"/>
    </source>
</evidence>
<sequence length="394" mass="42241">MGRGRAGELCVGAVVSRTGRLARLGDPLLYALGRLAPRLADGVRGRPVRLAWRDSRSDPDGARRAVAELVRDEGASTIVAMGGTRVLPAVADACEVLGIPCLSTGSPWQAYALDRGAEPGRAFRWTFHFGWGLDDIAAVFAEMWERVGPRRTVGCLWNDGPQGRALRHPRHGFAPVVAARGHTLVDPGGYREPATGFAGIVRRFKEAGTDVVTGAATVADLALFHRQAREAGLRTRLITCSRWLAYPRFTAAPDGLTNARIATLVYWTPRHPYRSSLDDTTAARLAQDYRSTTGRPWLQPLGPAHALLEVAVHALTTAADPTDRHAVAATLGTTRLATVAGLLDFTAGPVRNVALLPLIGGQWRPGQGGARELALVTNARLPHIKRDADLTVGL</sequence>
<reference evidence="4 5" key="1">
    <citation type="submission" date="2018-12" db="EMBL/GenBank/DDBJ databases">
        <title>The whole draft genome of Streptomyce luteoverticillatus CGMCC 15060.</title>
        <authorList>
            <person name="Feng Z."/>
            <person name="Chen G."/>
            <person name="Zhang J."/>
            <person name="Zhu H."/>
            <person name="Yu X."/>
            <person name="Zhang W."/>
            <person name="Zhang X."/>
        </authorList>
    </citation>
    <scope>NUCLEOTIDE SEQUENCE [LARGE SCALE GENOMIC DNA]</scope>
    <source>
        <strain evidence="4 5">CGMCC 15060</strain>
    </source>
</reference>